<dbReference type="GO" id="GO:0043213">
    <property type="term" value="P:bacteriocin transport"/>
    <property type="evidence" value="ECO:0007669"/>
    <property type="project" value="InterPro"/>
</dbReference>
<dbReference type="EMBL" id="UAVL01000022">
    <property type="protein sequence ID" value="SQA65634.1"/>
    <property type="molecule type" value="Genomic_DNA"/>
</dbReference>
<dbReference type="Proteomes" id="UP000251313">
    <property type="component" value="Unassembled WGS sequence"/>
</dbReference>
<sequence>MTFNIPLKIITLTLLLLLISCSHYPAKTDPEAIPGSVKSTNVDDLLRNLQSEPKPTKQAKISAYAAQIRSVMVKKIPSAEAYVGKVCTIRISLQRDGLVNNATAEAGDEKFCQMLISTITHTQFPAAPDEETYQVFKNAHFDFKP</sequence>
<evidence type="ECO:0000313" key="2">
    <source>
        <dbReference type="Proteomes" id="UP000251313"/>
    </source>
</evidence>
<evidence type="ECO:0000313" key="1">
    <source>
        <dbReference type="EMBL" id="SQA65634.1"/>
    </source>
</evidence>
<dbReference type="Gene3D" id="3.30.1150.10">
    <property type="match status" value="1"/>
</dbReference>
<dbReference type="InterPro" id="IPR014161">
    <property type="entry name" value="Tol-Pal_TolA"/>
</dbReference>
<dbReference type="SUPFAM" id="SSF74653">
    <property type="entry name" value="TolA/TonB C-terminal domain"/>
    <property type="match status" value="1"/>
</dbReference>
<accession>A0AB38G1T3</accession>
<name>A0AB38G1T3_9ENTR</name>
<comment type="caution">
    <text evidence="1">The sequence shown here is derived from an EMBL/GenBank/DDBJ whole genome shotgun (WGS) entry which is preliminary data.</text>
</comment>
<protein>
    <submittedName>
        <fullName evidence="1">Cell envelope integrity inner membrane protein TolA</fullName>
    </submittedName>
</protein>
<dbReference type="Pfam" id="PF06519">
    <property type="entry name" value="TolA"/>
    <property type="match status" value="1"/>
</dbReference>
<dbReference type="RefSeq" id="WP_038257203.1">
    <property type="nucleotide sequence ID" value="NZ_UAVL01000022.1"/>
</dbReference>
<dbReference type="GO" id="GO:0016020">
    <property type="term" value="C:membrane"/>
    <property type="evidence" value="ECO:0007669"/>
    <property type="project" value="InterPro"/>
</dbReference>
<dbReference type="GO" id="GO:0019534">
    <property type="term" value="F:toxin transmembrane transporter activity"/>
    <property type="evidence" value="ECO:0007669"/>
    <property type="project" value="InterPro"/>
</dbReference>
<dbReference type="AlphaFoldDB" id="A0AB38G1T3"/>
<proteinExistence type="predicted"/>
<gene>
    <name evidence="1" type="primary">tolA_2</name>
    <name evidence="1" type="ORF">NCTC11967_04675</name>
</gene>
<reference evidence="1 2" key="1">
    <citation type="submission" date="2018-06" db="EMBL/GenBank/DDBJ databases">
        <authorList>
            <consortium name="Pathogen Informatics"/>
            <person name="Doyle S."/>
        </authorList>
    </citation>
    <scope>NUCLEOTIDE SEQUENCE [LARGE SCALE GENOMIC DNA]</scope>
    <source>
        <strain evidence="1 2">NCTC11967</strain>
    </source>
</reference>
<organism evidence="1 2">
    <name type="scientific">Yokenella regensburgei</name>
    <dbReference type="NCBI Taxonomy" id="158877"/>
    <lineage>
        <taxon>Bacteria</taxon>
        <taxon>Pseudomonadati</taxon>
        <taxon>Pseudomonadota</taxon>
        <taxon>Gammaproteobacteria</taxon>
        <taxon>Enterobacterales</taxon>
        <taxon>Enterobacteriaceae</taxon>
        <taxon>Yokenella</taxon>
    </lineage>
</organism>
<dbReference type="NCBIfam" id="TIGR02794">
    <property type="entry name" value="tolA_full"/>
    <property type="match status" value="1"/>
</dbReference>